<gene>
    <name evidence="3" type="ORF">JCM9157_2323</name>
</gene>
<dbReference type="eggNOG" id="COG1082">
    <property type="taxonomic scope" value="Bacteria"/>
</dbReference>
<dbReference type="SUPFAM" id="SSF51658">
    <property type="entry name" value="Xylose isomerase-like"/>
    <property type="match status" value="1"/>
</dbReference>
<evidence type="ECO:0000256" key="1">
    <source>
        <dbReference type="ARBA" id="ARBA00023235"/>
    </source>
</evidence>
<dbReference type="InterPro" id="IPR036237">
    <property type="entry name" value="Xyl_isomerase-like_sf"/>
</dbReference>
<keyword evidence="4" id="KW-1185">Reference proteome</keyword>
<dbReference type="OrthoDB" id="9814946at2"/>
<dbReference type="Proteomes" id="UP000018896">
    <property type="component" value="Unassembled WGS sequence"/>
</dbReference>
<dbReference type="Gene3D" id="3.20.20.150">
    <property type="entry name" value="Divalent-metal-dependent TIM barrel enzymes"/>
    <property type="match status" value="1"/>
</dbReference>
<dbReference type="STRING" id="1236973.JCM9157_2323"/>
<dbReference type="AlphaFoldDB" id="W4QV58"/>
<dbReference type="InterPro" id="IPR013022">
    <property type="entry name" value="Xyl_isomerase-like_TIM-brl"/>
</dbReference>
<dbReference type="RefSeq" id="WP_035664556.1">
    <property type="nucleotide sequence ID" value="NZ_BAUV01000016.1"/>
</dbReference>
<proteinExistence type="predicted"/>
<sequence>MKIGCCANIDQADIVHAAGYDFIECTVVSLVPEKSEEEFAEILEKYQRSPIPVEVCNVFLPGDLKVVGASVDAKRIERYLKTALTRVKQIGADTIVFGSGGARSIPENFPRGEAEQQILTFLHLVAKYAEPLGLTIVIEPLNRKESNILNSIPEAVEFAKKINHHSIQVLADFYHMDEENEPLENIYEMREHVKHIHVADTGRYSPGTGHYPYETFVQCVNKANYQGRISIECSWNEMETELVKARKYLENCFVIKDHN</sequence>
<comment type="caution">
    <text evidence="3">The sequence shown here is derived from an EMBL/GenBank/DDBJ whole genome shotgun (WGS) entry which is preliminary data.</text>
</comment>
<organism evidence="3 4">
    <name type="scientific">Halalkalibacter akibai (strain ATCC 43226 / DSM 21942 / CIP 109018 / JCM 9157 / 1139)</name>
    <name type="common">Bacillus akibai</name>
    <dbReference type="NCBI Taxonomy" id="1236973"/>
    <lineage>
        <taxon>Bacteria</taxon>
        <taxon>Bacillati</taxon>
        <taxon>Bacillota</taxon>
        <taxon>Bacilli</taxon>
        <taxon>Bacillales</taxon>
        <taxon>Bacillaceae</taxon>
        <taxon>Halalkalibacter</taxon>
    </lineage>
</organism>
<reference evidence="3 4" key="1">
    <citation type="journal article" date="2014" name="Genome Announc.">
        <title>Draft Genome Sequences of Three Alkaliphilic Bacillus Strains, Bacillus wakoensis JCM 9140T, Bacillus akibai JCM 9157T, and Bacillus hemicellulosilyticus JCM 9152T.</title>
        <authorList>
            <person name="Yuki M."/>
            <person name="Oshima K."/>
            <person name="Suda W."/>
            <person name="Oshida Y."/>
            <person name="Kitamura K."/>
            <person name="Iida T."/>
            <person name="Hattori M."/>
            <person name="Ohkuma M."/>
        </authorList>
    </citation>
    <scope>NUCLEOTIDE SEQUENCE [LARGE SCALE GENOMIC DNA]</scope>
    <source>
        <strain evidence="3 4">JCM 9157</strain>
    </source>
</reference>
<feature type="domain" description="Xylose isomerase-like TIM barrel" evidence="2">
    <location>
        <begin position="13"/>
        <end position="250"/>
    </location>
</feature>
<dbReference type="Pfam" id="PF01261">
    <property type="entry name" value="AP_endonuc_2"/>
    <property type="match status" value="1"/>
</dbReference>
<dbReference type="PANTHER" id="PTHR43489:SF7">
    <property type="entry name" value="3-DEHYDRO-D-GULOSIDE 4-EPIMERASE-RELATED"/>
    <property type="match status" value="1"/>
</dbReference>
<dbReference type="PANTHER" id="PTHR43489">
    <property type="entry name" value="ISOMERASE"/>
    <property type="match status" value="1"/>
</dbReference>
<evidence type="ECO:0000313" key="3">
    <source>
        <dbReference type="EMBL" id="GAE35224.1"/>
    </source>
</evidence>
<protein>
    <submittedName>
        <fullName evidence="3">D-tagatose 3-epimerase-related protein</fullName>
    </submittedName>
</protein>
<dbReference type="InterPro" id="IPR050417">
    <property type="entry name" value="Sugar_Epim/Isomerase"/>
</dbReference>
<evidence type="ECO:0000259" key="2">
    <source>
        <dbReference type="Pfam" id="PF01261"/>
    </source>
</evidence>
<name>W4QV58_HALA3</name>
<dbReference type="EMBL" id="BAUV01000016">
    <property type="protein sequence ID" value="GAE35224.1"/>
    <property type="molecule type" value="Genomic_DNA"/>
</dbReference>
<keyword evidence="1" id="KW-0413">Isomerase</keyword>
<dbReference type="GO" id="GO:0016853">
    <property type="term" value="F:isomerase activity"/>
    <property type="evidence" value="ECO:0007669"/>
    <property type="project" value="UniProtKB-KW"/>
</dbReference>
<accession>W4QV58</accession>
<evidence type="ECO:0000313" key="4">
    <source>
        <dbReference type="Proteomes" id="UP000018896"/>
    </source>
</evidence>